<feature type="transmembrane region" description="Helical" evidence="2">
    <location>
        <begin position="45"/>
        <end position="68"/>
    </location>
</feature>
<dbReference type="HOGENOM" id="CLU_053998_0_0_5"/>
<dbReference type="GO" id="GO:0016020">
    <property type="term" value="C:membrane"/>
    <property type="evidence" value="ECO:0007669"/>
    <property type="project" value="UniProtKB-SubCell"/>
</dbReference>
<dbReference type="CDD" id="cd03402">
    <property type="entry name" value="SPFH_like_u2"/>
    <property type="match status" value="1"/>
</dbReference>
<organism evidence="4 5">
    <name type="scientific">Ehrlichia ruminantium (strain Welgevonden)</name>
    <dbReference type="NCBI Taxonomy" id="254945"/>
    <lineage>
        <taxon>Bacteria</taxon>
        <taxon>Pseudomonadati</taxon>
        <taxon>Pseudomonadota</taxon>
        <taxon>Alphaproteobacteria</taxon>
        <taxon>Rickettsiales</taxon>
        <taxon>Anaplasmataceae</taxon>
        <taxon>Ehrlichia</taxon>
    </lineage>
</organism>
<dbReference type="SMART" id="SM00244">
    <property type="entry name" value="PHB"/>
    <property type="match status" value="1"/>
</dbReference>
<dbReference type="eggNOG" id="COG0330">
    <property type="taxonomic scope" value="Bacteria"/>
</dbReference>
<evidence type="ECO:0000256" key="2">
    <source>
        <dbReference type="SAM" id="Phobius"/>
    </source>
</evidence>
<dbReference type="PANTHER" id="PTHR43446">
    <property type="entry name" value="MEMBRANE PROTEIN-RELATED"/>
    <property type="match status" value="1"/>
</dbReference>
<evidence type="ECO:0000313" key="5">
    <source>
        <dbReference type="Proteomes" id="UP000001021"/>
    </source>
</evidence>
<keyword evidence="2" id="KW-1133">Transmembrane helix</keyword>
<dbReference type="Proteomes" id="UP000001021">
    <property type="component" value="Chromosome"/>
</dbReference>
<keyword evidence="5" id="KW-1185">Reference proteome</keyword>
<dbReference type="SUPFAM" id="SSF117892">
    <property type="entry name" value="Band 7/SPFH domain"/>
    <property type="match status" value="1"/>
</dbReference>
<gene>
    <name evidence="4" type="ordered locus">ERWE_CDS_06520</name>
</gene>
<reference evidence="4 5" key="1">
    <citation type="journal article" date="2006" name="J. Bacteriol.">
        <title>Comparative genomic analysis of three strains of Ehrlichia ruminantium reveals an active process of genome size plasticity.</title>
        <authorList>
            <person name="Frutos R."/>
            <person name="Viari A."/>
            <person name="Ferraz C."/>
            <person name="Morgat A."/>
            <person name="Eychenie S."/>
            <person name="Kandassami Y."/>
            <person name="Chantal I."/>
            <person name="Bensaid A."/>
            <person name="Coissac E."/>
            <person name="Vachiery N."/>
            <person name="Demaille J."/>
            <person name="Martinez D."/>
        </authorList>
    </citation>
    <scope>NUCLEOTIDE SEQUENCE [LARGE SCALE GENOMIC DNA]</scope>
    <source>
        <strain evidence="4 5">Welgevonden</strain>
    </source>
</reference>
<evidence type="ECO:0000259" key="3">
    <source>
        <dbReference type="SMART" id="SM00244"/>
    </source>
</evidence>
<protein>
    <recommendedName>
        <fullName evidence="3">Band 7 domain-containing protein</fullName>
    </recommendedName>
</protein>
<evidence type="ECO:0000256" key="1">
    <source>
        <dbReference type="ARBA" id="ARBA00004167"/>
    </source>
</evidence>
<dbReference type="AlphaFoldDB" id="A0A0H3M8T8"/>
<dbReference type="Pfam" id="PF01145">
    <property type="entry name" value="Band_7"/>
    <property type="match status" value="1"/>
</dbReference>
<accession>A0A0H3M8T8</accession>
<feature type="domain" description="Band 7" evidence="3">
    <location>
        <begin position="64"/>
        <end position="227"/>
    </location>
</feature>
<dbReference type="InterPro" id="IPR001107">
    <property type="entry name" value="Band_7"/>
</dbReference>
<feature type="transmembrane region" description="Helical" evidence="2">
    <location>
        <begin position="17"/>
        <end position="38"/>
    </location>
</feature>
<name>A0A0H3M8T8_EHRRW</name>
<feature type="transmembrane region" description="Helical" evidence="2">
    <location>
        <begin position="80"/>
        <end position="99"/>
    </location>
</feature>
<proteinExistence type="predicted"/>
<dbReference type="PANTHER" id="PTHR43446:SF1">
    <property type="entry name" value="BAND 7 DOMAIN-CONTAINING PROTEIN"/>
    <property type="match status" value="1"/>
</dbReference>
<comment type="subcellular location">
    <subcellularLocation>
        <location evidence="1">Membrane</location>
        <topology evidence="1">Single-pass membrane protein</topology>
    </subcellularLocation>
</comment>
<dbReference type="KEGG" id="erw:ERWE_CDS_06520"/>
<evidence type="ECO:0000313" key="4">
    <source>
        <dbReference type="EMBL" id="CAI27146.1"/>
    </source>
</evidence>
<dbReference type="EMBL" id="CR925678">
    <property type="protein sequence ID" value="CAI27146.1"/>
    <property type="molecule type" value="Genomic_DNA"/>
</dbReference>
<sequence>MIYGVVVNAKEFSDKNLAYVSGLSIIFSTIIYVLLLFSGIYYGNFIVVLPMSLIALVSTVIIPSGFFVNNPNEAKVVEFFGNYIGTIFQSGFFWTVPFVRMRTISLKVRNINTSKIKVNDFNGNPIEIAAVIVWKVVSPAKACLNVGDYQEFINIQSETAVRELAGSYPYDAEDDSESLRNNSMQISSKLRDILQSRLDVVGIIIEDARIAHLAYSSEIAQLMLRRQQAKAITNARGYIVRNAITMVDEILTHFELKYQINLSDEQKVKLINNLLVSLISEQGAQPTLNIE</sequence>
<dbReference type="InterPro" id="IPR036013">
    <property type="entry name" value="Band_7/SPFH_dom_sf"/>
</dbReference>
<dbReference type="Gene3D" id="3.30.479.30">
    <property type="entry name" value="Band 7 domain"/>
    <property type="match status" value="1"/>
</dbReference>
<keyword evidence="2" id="KW-0472">Membrane</keyword>
<keyword evidence="2" id="KW-0812">Transmembrane</keyword>